<feature type="compositionally biased region" description="Low complexity" evidence="6">
    <location>
        <begin position="914"/>
        <end position="927"/>
    </location>
</feature>
<evidence type="ECO:0000256" key="2">
    <source>
        <dbReference type="ARBA" id="ARBA00022729"/>
    </source>
</evidence>
<feature type="compositionally biased region" description="Basic residues" evidence="6">
    <location>
        <begin position="1"/>
        <end position="15"/>
    </location>
</feature>
<feature type="region of interest" description="Disordered" evidence="6">
    <location>
        <begin position="1"/>
        <end position="71"/>
    </location>
</feature>
<dbReference type="AlphaFoldDB" id="A0A0K8UIQ4"/>
<keyword evidence="1" id="KW-0433">Leucine-rich repeat</keyword>
<dbReference type="EMBL" id="GDHF01004983">
    <property type="protein sequence ID" value="JAI47331.1"/>
    <property type="molecule type" value="Transcribed_RNA"/>
</dbReference>
<dbReference type="InterPro" id="IPR003598">
    <property type="entry name" value="Ig_sub2"/>
</dbReference>
<keyword evidence="7" id="KW-1133">Transmembrane helix</keyword>
<dbReference type="OrthoDB" id="5954366at2759"/>
<dbReference type="InterPro" id="IPR050467">
    <property type="entry name" value="LRFN"/>
</dbReference>
<dbReference type="EMBL" id="GDHF01025883">
    <property type="protein sequence ID" value="JAI26431.1"/>
    <property type="molecule type" value="Transcribed_RNA"/>
</dbReference>
<dbReference type="InterPro" id="IPR013783">
    <property type="entry name" value="Ig-like_fold"/>
</dbReference>
<dbReference type="InterPro" id="IPR001611">
    <property type="entry name" value="Leu-rich_rpt"/>
</dbReference>
<dbReference type="InterPro" id="IPR003599">
    <property type="entry name" value="Ig_sub"/>
</dbReference>
<accession>A0A0K8UIQ4</accession>
<name>A0A0K8UIQ4_BACLA</name>
<dbReference type="PANTHER" id="PTHR45842">
    <property type="entry name" value="SYNAPTIC ADHESION-LIKE MOLECULE SALM"/>
    <property type="match status" value="1"/>
</dbReference>
<dbReference type="InterPro" id="IPR036179">
    <property type="entry name" value="Ig-like_dom_sf"/>
</dbReference>
<dbReference type="Gene3D" id="3.80.10.10">
    <property type="entry name" value="Ribonuclease Inhibitor"/>
    <property type="match status" value="2"/>
</dbReference>
<evidence type="ECO:0000313" key="9">
    <source>
        <dbReference type="EMBL" id="JAI26431.1"/>
    </source>
</evidence>
<dbReference type="SMART" id="SM00369">
    <property type="entry name" value="LRR_TYP"/>
    <property type="match status" value="6"/>
</dbReference>
<protein>
    <submittedName>
        <fullName evidence="9">Leucine-rich repeat-containing protein 24</fullName>
    </submittedName>
</protein>
<dbReference type="FunFam" id="3.80.10.10:FF:000082">
    <property type="entry name" value="Leucine-rich repeat-containing 24"/>
    <property type="match status" value="1"/>
</dbReference>
<gene>
    <name evidence="9" type="primary">Lrrc24_3</name>
    <name evidence="10" type="synonym">Lrrc24_1</name>
    <name evidence="9" type="ORF">c1_g1_i1</name>
    <name evidence="10" type="ORF">c1_g1_i3</name>
</gene>
<dbReference type="GeneID" id="108974921"/>
<dbReference type="Pfam" id="PF13927">
    <property type="entry name" value="Ig_3"/>
    <property type="match status" value="1"/>
</dbReference>
<dbReference type="SMART" id="SM00408">
    <property type="entry name" value="IGc2"/>
    <property type="match status" value="1"/>
</dbReference>
<keyword evidence="3" id="KW-0677">Repeat</keyword>
<evidence type="ECO:0000313" key="10">
    <source>
        <dbReference type="EMBL" id="JAI47331.1"/>
    </source>
</evidence>
<dbReference type="InterPro" id="IPR003591">
    <property type="entry name" value="Leu-rich_rpt_typical-subtyp"/>
</dbReference>
<evidence type="ECO:0000256" key="4">
    <source>
        <dbReference type="ARBA" id="ARBA00023157"/>
    </source>
</evidence>
<keyword evidence="7" id="KW-0472">Membrane</keyword>
<feature type="compositionally biased region" description="Basic and acidic residues" evidence="6">
    <location>
        <begin position="62"/>
        <end position="71"/>
    </location>
</feature>
<dbReference type="PROSITE" id="PS50835">
    <property type="entry name" value="IG_LIKE"/>
    <property type="match status" value="1"/>
</dbReference>
<evidence type="ECO:0000256" key="7">
    <source>
        <dbReference type="SAM" id="Phobius"/>
    </source>
</evidence>
<keyword evidence="7" id="KW-0812">Transmembrane</keyword>
<dbReference type="InterPro" id="IPR032675">
    <property type="entry name" value="LRR_dom_sf"/>
</dbReference>
<proteinExistence type="predicted"/>
<dbReference type="PANTHER" id="PTHR45842:SF12">
    <property type="entry name" value="KEKKON 5, ISOFORM A"/>
    <property type="match status" value="1"/>
</dbReference>
<evidence type="ECO:0000256" key="1">
    <source>
        <dbReference type="ARBA" id="ARBA00022614"/>
    </source>
</evidence>
<feature type="transmembrane region" description="Helical" evidence="7">
    <location>
        <begin position="532"/>
        <end position="558"/>
    </location>
</feature>
<evidence type="ECO:0000259" key="8">
    <source>
        <dbReference type="PROSITE" id="PS50835"/>
    </source>
</evidence>
<dbReference type="SMART" id="SM00409">
    <property type="entry name" value="IG"/>
    <property type="match status" value="1"/>
</dbReference>
<keyword evidence="2" id="KW-0732">Signal</keyword>
<dbReference type="GO" id="GO:0071944">
    <property type="term" value="C:cell periphery"/>
    <property type="evidence" value="ECO:0007669"/>
    <property type="project" value="UniProtKB-ARBA"/>
</dbReference>
<dbReference type="SMART" id="SM00082">
    <property type="entry name" value="LRRCT"/>
    <property type="match status" value="1"/>
</dbReference>
<feature type="domain" description="Ig-like" evidence="8">
    <location>
        <begin position="389"/>
        <end position="515"/>
    </location>
</feature>
<reference evidence="9" key="1">
    <citation type="submission" date="2015-06" db="EMBL/GenBank/DDBJ databases">
        <authorList>
            <person name="Hoefler B.C."/>
            <person name="Straight P.D."/>
        </authorList>
    </citation>
    <scope>NUCLEOTIDE SEQUENCE</scope>
</reference>
<dbReference type="InterPro" id="IPR007110">
    <property type="entry name" value="Ig-like_dom"/>
</dbReference>
<dbReference type="SUPFAM" id="SSF48726">
    <property type="entry name" value="Immunoglobulin"/>
    <property type="match status" value="1"/>
</dbReference>
<keyword evidence="5" id="KW-0325">Glycoprotein</keyword>
<evidence type="ECO:0000256" key="6">
    <source>
        <dbReference type="SAM" id="MobiDB-lite"/>
    </source>
</evidence>
<dbReference type="Pfam" id="PF13855">
    <property type="entry name" value="LRR_8"/>
    <property type="match status" value="2"/>
</dbReference>
<organism evidence="9">
    <name type="scientific">Bactrocera latifrons</name>
    <name type="common">Malaysian fruit fly</name>
    <name type="synonym">Chaetodacus latifrons</name>
    <dbReference type="NCBI Taxonomy" id="174628"/>
    <lineage>
        <taxon>Eukaryota</taxon>
        <taxon>Metazoa</taxon>
        <taxon>Ecdysozoa</taxon>
        <taxon>Arthropoda</taxon>
        <taxon>Hexapoda</taxon>
        <taxon>Insecta</taxon>
        <taxon>Pterygota</taxon>
        <taxon>Neoptera</taxon>
        <taxon>Endopterygota</taxon>
        <taxon>Diptera</taxon>
        <taxon>Brachycera</taxon>
        <taxon>Muscomorpha</taxon>
        <taxon>Tephritoidea</taxon>
        <taxon>Tephritidae</taxon>
        <taxon>Bactrocera</taxon>
        <taxon>Bactrocera</taxon>
    </lineage>
</organism>
<sequence length="1028" mass="112223">MRLQGNKRQKLKKQQQQRCSNTSKHNSESNFDAAINRQQRGNKKRQQREQSQQVKQFVERQPSIERASKGRARFEVEAAATKIKETTLAESRLTGKHTAIQLSAAQSRHHTRTTAAPTHFAPSLLYTVPRFLILFVLCCTMPPQAHGDWLMDCGDCQCKWQSGKKTADCKNLTLNAVPENLSNEVQVLDLSFNRVAILEQNAFLNADLHNLHKLFIRNASLQQIDARTFTQLEILIEVDFSNNLLRNLQANVFARLVKVRAIVLNGNLLETLSDGVFQNLKYLHKVELKHNRLMRIGQQAFNNVPLLSQIYLDGNRLSFLRKESFESLKRLTALSLDSNPWNCTCELQIFRDFVLKRNLYTPPTACYYPIHLRGMLWVEDQPEAFACKPRIIFPARGASISTSKANVTLVCRVHASPNTHITWDYNRQQYRSSTSNIGGNGINTVTTNSGASCCANGQAQRLHIELLRDEQSKEKEFGRDVFISRLTIVAAEKSDEGTYTCAAENAGGKDAVQINLLVQRPSPRELLLQGNLVVVVSLMALGLLGVSVFLALVTCCIYKRFKAMSPTSHRHHHHHLDGADQLTPGMDGQHTTTTTVTGGTDVVLGMDDTVGSYKHHLQKKNANGDVVEGKGGGGGVDSGKYSEVIKHGVTVMDNGGMLSGVGGRNIGVDGTGAHRSGPHADKMYLERSNDDTLHNKYPHGPSAADINRLLNATSTTTLDMTVGGKGAHAGVGGGKWRTEVQFTEGQLGGGGRAGEYQPDLLPAYSTHKAVNNSCSNSNINGHANSAVSNQQQGQLYSPIKATRTINLHDDQQMSQQQLQHQQQPPIVAKSKYNINAQEYLQSRYGAASKPHEKTLRRGDVIAVATTSIALTTTGSMPTTTVSASSGVAPQAESGFSTLQRHSKSVALPPRTPTDTHAVTAAASSSSTGYGYEYRQPPPPPYNSAHRTASGLQLLQRRTSINSEANNEQTSATKDLGYRETIGGSSYGGAGGVGMGDGARQTIVTASSSLQFLTTTGYGGNAAPQRQLL</sequence>
<keyword evidence="4" id="KW-1015">Disulfide bond</keyword>
<dbReference type="Gene3D" id="2.60.40.10">
    <property type="entry name" value="Immunoglobulins"/>
    <property type="match status" value="1"/>
</dbReference>
<dbReference type="CDD" id="cd00096">
    <property type="entry name" value="Ig"/>
    <property type="match status" value="1"/>
</dbReference>
<evidence type="ECO:0000256" key="3">
    <source>
        <dbReference type="ARBA" id="ARBA00022737"/>
    </source>
</evidence>
<dbReference type="InterPro" id="IPR000483">
    <property type="entry name" value="Cys-rich_flank_reg_C"/>
</dbReference>
<feature type="compositionally biased region" description="Polar residues" evidence="6">
    <location>
        <begin position="19"/>
        <end position="30"/>
    </location>
</feature>
<evidence type="ECO:0000256" key="5">
    <source>
        <dbReference type="ARBA" id="ARBA00023180"/>
    </source>
</evidence>
<dbReference type="SUPFAM" id="SSF52058">
    <property type="entry name" value="L domain-like"/>
    <property type="match status" value="1"/>
</dbReference>
<feature type="region of interest" description="Disordered" evidence="6">
    <location>
        <begin position="905"/>
        <end position="935"/>
    </location>
</feature>